<sequence length="302" mass="34240">MSTVSTSSIPLPNELTEQIMSLLWLSPLTIPERVQFIQSSIQMSGLWHAIFIRVASKDFYIIGPHHAFLFVAMLYGVLKAPANSLLNLSGLCRSITIQHANDRLLPDQLDLQSIGRAFRRILQALSDDCCFVQLPLLRRISLELKNHDMGQVFQSSEHLFIHFPERVTELEFEFTYGEDMEPTQIQSIKRRDYEQYGLMRAKAAGLKKVTVLGGSIGGTTELLRVFGGPKQIQFTQDAWKESEKPAVCNDENFFEDETPLEPYYMRVSSLVTVTHPDLGPFSNSEVLSTPHAVETRDGHWLI</sequence>
<comment type="caution">
    <text evidence="1">The sequence shown here is derived from an EMBL/GenBank/DDBJ whole genome shotgun (WGS) entry which is preliminary data.</text>
</comment>
<proteinExistence type="predicted"/>
<organism evidence="1 2">
    <name type="scientific">Marasmius crinis-equi</name>
    <dbReference type="NCBI Taxonomy" id="585013"/>
    <lineage>
        <taxon>Eukaryota</taxon>
        <taxon>Fungi</taxon>
        <taxon>Dikarya</taxon>
        <taxon>Basidiomycota</taxon>
        <taxon>Agaricomycotina</taxon>
        <taxon>Agaricomycetes</taxon>
        <taxon>Agaricomycetidae</taxon>
        <taxon>Agaricales</taxon>
        <taxon>Marasmiineae</taxon>
        <taxon>Marasmiaceae</taxon>
        <taxon>Marasmius</taxon>
    </lineage>
</organism>
<dbReference type="Proteomes" id="UP001465976">
    <property type="component" value="Unassembled WGS sequence"/>
</dbReference>
<evidence type="ECO:0000313" key="2">
    <source>
        <dbReference type="Proteomes" id="UP001465976"/>
    </source>
</evidence>
<reference evidence="1 2" key="1">
    <citation type="submission" date="2024-02" db="EMBL/GenBank/DDBJ databases">
        <title>A draft genome for the cacao thread blight pathogen Marasmius crinis-equi.</title>
        <authorList>
            <person name="Cohen S.P."/>
            <person name="Baruah I.K."/>
            <person name="Amoako-Attah I."/>
            <person name="Bukari Y."/>
            <person name="Meinhardt L.W."/>
            <person name="Bailey B.A."/>
        </authorList>
    </citation>
    <scope>NUCLEOTIDE SEQUENCE [LARGE SCALE GENOMIC DNA]</scope>
    <source>
        <strain evidence="1 2">GH-76</strain>
    </source>
</reference>
<gene>
    <name evidence="1" type="ORF">V5O48_017909</name>
</gene>
<protein>
    <submittedName>
        <fullName evidence="1">Uncharacterized protein</fullName>
    </submittedName>
</protein>
<keyword evidence="2" id="KW-1185">Reference proteome</keyword>
<accession>A0ABR3EMN8</accession>
<evidence type="ECO:0000313" key="1">
    <source>
        <dbReference type="EMBL" id="KAL0564143.1"/>
    </source>
</evidence>
<dbReference type="EMBL" id="JBAHYK010002957">
    <property type="protein sequence ID" value="KAL0564143.1"/>
    <property type="molecule type" value="Genomic_DNA"/>
</dbReference>
<name>A0ABR3EMN8_9AGAR</name>